<dbReference type="AlphaFoldDB" id="A0A7T8LKQ3"/>
<evidence type="ECO:0000313" key="1">
    <source>
        <dbReference type="EMBL" id="QQP76188.1"/>
    </source>
</evidence>
<dbReference type="PANTHER" id="PTHR13812">
    <property type="entry name" value="KETIMINE REDUCTASE MU-CRYSTALLIN"/>
    <property type="match status" value="1"/>
</dbReference>
<dbReference type="EMBL" id="CP067369">
    <property type="protein sequence ID" value="QQP76188.1"/>
    <property type="molecule type" value="Genomic_DNA"/>
</dbReference>
<gene>
    <name evidence="1" type="ORF">JG560_05325</name>
</gene>
<dbReference type="InterPro" id="IPR003462">
    <property type="entry name" value="ODC_Mu_crystall"/>
</dbReference>
<dbReference type="Gene3D" id="3.40.50.720">
    <property type="entry name" value="NAD(P)-binding Rossmann-like Domain"/>
    <property type="match status" value="1"/>
</dbReference>
<dbReference type="GO" id="GO:0005737">
    <property type="term" value="C:cytoplasm"/>
    <property type="evidence" value="ECO:0007669"/>
    <property type="project" value="TreeGrafter"/>
</dbReference>
<reference evidence="1" key="1">
    <citation type="submission" date="2021-01" db="EMBL/GenBank/DDBJ databases">
        <title>Keeping alert to hypervirulent salmonella strains isolated from avain.</title>
        <authorList>
            <person name="Ma J."/>
            <person name="Pan X."/>
            <person name="Yao H."/>
        </authorList>
    </citation>
    <scope>NUCLEOTIDE SEQUENCE</scope>
    <source>
        <strain evidence="1">Se40</strain>
    </source>
</reference>
<dbReference type="InterPro" id="IPR036291">
    <property type="entry name" value="NAD(P)-bd_dom_sf"/>
</dbReference>
<accession>A0A7T8LKQ3</accession>
<dbReference type="Pfam" id="PF02423">
    <property type="entry name" value="OCD_Mu_crystall"/>
    <property type="match status" value="1"/>
</dbReference>
<sequence length="362" mass="39634">MKKFTGQQQEKILALVCGDVKILPPLVVGKLVRAALRALRCQESYGVKAVLEPDQDELQLLLGKKNASYYPPGERANWKLSALLSINASYGAVKIVGSHSYNHHLGLPRSTSTILLYDKLSMRPVSIMDGTTLSAQRTGAYASIVIDRLMQHCETFSVFLFGAGCVANAIIEDLLAHHADRINTIYVRSRTQKGAETLAAHFVDRITFPIIAVENLDHLSDCMLVITASNAEAPLFDASQINSASVILHLGGNEIPGEWVRYILEKGTVICDDIASVSHRGSQSLAIFFQQTGHSLKSMAEVYQIKNLWQILDESTAYPLPALVTCVGLPVLDLYLAQYIYETTPSISSKPVPSNGDFLSCK</sequence>
<protein>
    <submittedName>
        <fullName evidence="1">Ornithine cyclodeaminase</fullName>
    </submittedName>
</protein>
<dbReference type="InterPro" id="IPR023401">
    <property type="entry name" value="ODC_N"/>
</dbReference>
<name>A0A7T8LKQ3_SALBN</name>
<dbReference type="Gene3D" id="3.30.1780.10">
    <property type="entry name" value="ornithine cyclodeaminase, domain 1"/>
    <property type="match status" value="1"/>
</dbReference>
<dbReference type="SUPFAM" id="SSF51735">
    <property type="entry name" value="NAD(P)-binding Rossmann-fold domains"/>
    <property type="match status" value="1"/>
</dbReference>
<dbReference type="GeneID" id="44981391"/>
<dbReference type="RefSeq" id="WP_000714749.1">
    <property type="nucleotide sequence ID" value="NZ_CBCSBZ010000044.1"/>
</dbReference>
<organism evidence="1">
    <name type="scientific">Salmonella bongori</name>
    <dbReference type="NCBI Taxonomy" id="54736"/>
    <lineage>
        <taxon>Bacteria</taxon>
        <taxon>Pseudomonadati</taxon>
        <taxon>Pseudomonadota</taxon>
        <taxon>Gammaproteobacteria</taxon>
        <taxon>Enterobacterales</taxon>
        <taxon>Enterobacteriaceae</taxon>
        <taxon>Salmonella</taxon>
    </lineage>
</organism>
<proteinExistence type="predicted"/>
<dbReference type="PANTHER" id="PTHR13812:SF19">
    <property type="entry name" value="KETIMINE REDUCTASE MU-CRYSTALLIN"/>
    <property type="match status" value="1"/>
</dbReference>